<dbReference type="OrthoDB" id="1138233at2"/>
<dbReference type="AlphaFoldDB" id="A0A4R1RJ42"/>
<gene>
    <name evidence="4" type="ORF">EV196_104165</name>
</gene>
<feature type="domain" description="Secretion system C-terminal sorting" evidence="3">
    <location>
        <begin position="246"/>
        <end position="311"/>
    </location>
</feature>
<dbReference type="RefSeq" id="WP_132217620.1">
    <property type="nucleotide sequence ID" value="NZ_OX156936.1"/>
</dbReference>
<evidence type="ECO:0000259" key="3">
    <source>
        <dbReference type="Pfam" id="PF18962"/>
    </source>
</evidence>
<evidence type="ECO:0000256" key="1">
    <source>
        <dbReference type="ARBA" id="ARBA00022729"/>
    </source>
</evidence>
<feature type="signal peptide" evidence="2">
    <location>
        <begin position="1"/>
        <end position="20"/>
    </location>
</feature>
<dbReference type="Pfam" id="PF18962">
    <property type="entry name" value="Por_Secre_tail"/>
    <property type="match status" value="1"/>
</dbReference>
<dbReference type="EMBL" id="SLUP01000004">
    <property type="protein sequence ID" value="TCL66135.1"/>
    <property type="molecule type" value="Genomic_DNA"/>
</dbReference>
<dbReference type="Proteomes" id="UP000295455">
    <property type="component" value="Unassembled WGS sequence"/>
</dbReference>
<dbReference type="InterPro" id="IPR026444">
    <property type="entry name" value="Secre_tail"/>
</dbReference>
<comment type="caution">
    <text evidence="4">The sequence shown here is derived from an EMBL/GenBank/DDBJ whole genome shotgun (WGS) entry which is preliminary data.</text>
</comment>
<feature type="chain" id="PRO_5021003974" evidence="2">
    <location>
        <begin position="21"/>
        <end position="313"/>
    </location>
</feature>
<protein>
    <submittedName>
        <fullName evidence="4">Putative secreted protein (Por secretion system target)</fullName>
    </submittedName>
</protein>
<name>A0A4R1RJ42_9FLAO</name>
<keyword evidence="5" id="KW-1185">Reference proteome</keyword>
<dbReference type="NCBIfam" id="TIGR04183">
    <property type="entry name" value="Por_Secre_tail"/>
    <property type="match status" value="1"/>
</dbReference>
<keyword evidence="1 2" id="KW-0732">Signal</keyword>
<accession>A0A4R1RJ42</accession>
<evidence type="ECO:0000256" key="2">
    <source>
        <dbReference type="SAM" id="SignalP"/>
    </source>
</evidence>
<proteinExistence type="predicted"/>
<evidence type="ECO:0000313" key="4">
    <source>
        <dbReference type="EMBL" id="TCL66135.1"/>
    </source>
</evidence>
<organism evidence="4 5">
    <name type="scientific">Mariniflexile fucanivorans</name>
    <dbReference type="NCBI Taxonomy" id="264023"/>
    <lineage>
        <taxon>Bacteria</taxon>
        <taxon>Pseudomonadati</taxon>
        <taxon>Bacteroidota</taxon>
        <taxon>Flavobacteriia</taxon>
        <taxon>Flavobacteriales</taxon>
        <taxon>Flavobacteriaceae</taxon>
        <taxon>Mariniflexile</taxon>
    </lineage>
</organism>
<reference evidence="4 5" key="1">
    <citation type="submission" date="2019-03" db="EMBL/GenBank/DDBJ databases">
        <title>Genomic Encyclopedia of Type Strains, Phase IV (KMG-IV): sequencing the most valuable type-strain genomes for metagenomic binning, comparative biology and taxonomic classification.</title>
        <authorList>
            <person name="Goeker M."/>
        </authorList>
    </citation>
    <scope>NUCLEOTIDE SEQUENCE [LARGE SCALE GENOMIC DNA]</scope>
    <source>
        <strain evidence="4 5">DSM 18792</strain>
    </source>
</reference>
<sequence length="313" mass="33758">MKTKLLLLALFVTMLGYSQTAIEQFQSATGSQFVRVTGTINQSPTGANASWDFTGLSDTSTIYSDTYSSSTIQTKEGSTLIAEIVLNTSGATSIISEKLEGFELNFSNYGIIGTFPLSYNYSNSDTVSGTFSGGGVSGTVANSSNIVVSVDAYGTLKVGAFDGAVTRLKMVQNLSLNITFPPITASGTLTSYFYYDANSTNLIFRTNHLEVSDAGIDTTIMERLYNNPLSNDKFHISNSDLSLVSNPVQEVLRLNVSNNIKIQRITILDVLGKIVLKVDTNESSIPVNQLKSGLFFASITTDKGVVIKKFIKK</sequence>
<evidence type="ECO:0000313" key="5">
    <source>
        <dbReference type="Proteomes" id="UP000295455"/>
    </source>
</evidence>